<feature type="non-terminal residue" evidence="1">
    <location>
        <position position="1"/>
    </location>
</feature>
<organism evidence="1 2">
    <name type="scientific">Racocetra persica</name>
    <dbReference type="NCBI Taxonomy" id="160502"/>
    <lineage>
        <taxon>Eukaryota</taxon>
        <taxon>Fungi</taxon>
        <taxon>Fungi incertae sedis</taxon>
        <taxon>Mucoromycota</taxon>
        <taxon>Glomeromycotina</taxon>
        <taxon>Glomeromycetes</taxon>
        <taxon>Diversisporales</taxon>
        <taxon>Gigasporaceae</taxon>
        <taxon>Racocetra</taxon>
    </lineage>
</organism>
<accession>A0ACA9RXK3</accession>
<evidence type="ECO:0000313" key="1">
    <source>
        <dbReference type="EMBL" id="CAG8812150.1"/>
    </source>
</evidence>
<dbReference type="Proteomes" id="UP000789920">
    <property type="component" value="Unassembled WGS sequence"/>
</dbReference>
<gene>
    <name evidence="1" type="ORF">RPERSI_LOCUS23467</name>
</gene>
<protein>
    <submittedName>
        <fullName evidence="1">2374_t:CDS:1</fullName>
    </submittedName>
</protein>
<evidence type="ECO:0000313" key="2">
    <source>
        <dbReference type="Proteomes" id="UP000789920"/>
    </source>
</evidence>
<comment type="caution">
    <text evidence="1">The sequence shown here is derived from an EMBL/GenBank/DDBJ whole genome shotgun (WGS) entry which is preliminary data.</text>
</comment>
<name>A0ACA9RXK3_9GLOM</name>
<proteinExistence type="predicted"/>
<reference evidence="1" key="1">
    <citation type="submission" date="2021-06" db="EMBL/GenBank/DDBJ databases">
        <authorList>
            <person name="Kallberg Y."/>
            <person name="Tangrot J."/>
            <person name="Rosling A."/>
        </authorList>
    </citation>
    <scope>NUCLEOTIDE SEQUENCE</scope>
    <source>
        <strain evidence="1">MA461A</strain>
    </source>
</reference>
<dbReference type="EMBL" id="CAJVQC010073288">
    <property type="protein sequence ID" value="CAG8812150.1"/>
    <property type="molecule type" value="Genomic_DNA"/>
</dbReference>
<keyword evidence="2" id="KW-1185">Reference proteome</keyword>
<sequence>GEAFVDHLLLHIKNKSKNRKTKHIKDYNKCRTLAEWYNGKILPEPV</sequence>